<comment type="caution">
    <text evidence="2">The sequence shown here is derived from an EMBL/GenBank/DDBJ whole genome shotgun (WGS) entry which is preliminary data.</text>
</comment>
<feature type="region of interest" description="Disordered" evidence="1">
    <location>
        <begin position="1"/>
        <end position="64"/>
    </location>
</feature>
<dbReference type="Proteomes" id="UP000265520">
    <property type="component" value="Unassembled WGS sequence"/>
</dbReference>
<feature type="non-terminal residue" evidence="2">
    <location>
        <position position="1"/>
    </location>
</feature>
<reference evidence="2 3" key="1">
    <citation type="journal article" date="2018" name="Front. Plant Sci.">
        <title>Red Clover (Trifolium pratense) and Zigzag Clover (T. medium) - A Picture of Genomic Similarities and Differences.</title>
        <authorList>
            <person name="Dluhosova J."/>
            <person name="Istvanek J."/>
            <person name="Nedelnik J."/>
            <person name="Repkova J."/>
        </authorList>
    </citation>
    <scope>NUCLEOTIDE SEQUENCE [LARGE SCALE GENOMIC DNA]</scope>
    <source>
        <strain evidence="3">cv. 10/8</strain>
        <tissue evidence="2">Leaf</tissue>
    </source>
</reference>
<dbReference type="AlphaFoldDB" id="A0A392UY81"/>
<evidence type="ECO:0000256" key="1">
    <source>
        <dbReference type="SAM" id="MobiDB-lite"/>
    </source>
</evidence>
<accession>A0A392UY81</accession>
<protein>
    <submittedName>
        <fullName evidence="2">Uncharacterized protein</fullName>
    </submittedName>
</protein>
<keyword evidence="3" id="KW-1185">Reference proteome</keyword>
<organism evidence="2 3">
    <name type="scientific">Trifolium medium</name>
    <dbReference type="NCBI Taxonomy" id="97028"/>
    <lineage>
        <taxon>Eukaryota</taxon>
        <taxon>Viridiplantae</taxon>
        <taxon>Streptophyta</taxon>
        <taxon>Embryophyta</taxon>
        <taxon>Tracheophyta</taxon>
        <taxon>Spermatophyta</taxon>
        <taxon>Magnoliopsida</taxon>
        <taxon>eudicotyledons</taxon>
        <taxon>Gunneridae</taxon>
        <taxon>Pentapetalae</taxon>
        <taxon>rosids</taxon>
        <taxon>fabids</taxon>
        <taxon>Fabales</taxon>
        <taxon>Fabaceae</taxon>
        <taxon>Papilionoideae</taxon>
        <taxon>50 kb inversion clade</taxon>
        <taxon>NPAAA clade</taxon>
        <taxon>Hologalegina</taxon>
        <taxon>IRL clade</taxon>
        <taxon>Trifolieae</taxon>
        <taxon>Trifolium</taxon>
    </lineage>
</organism>
<feature type="compositionally biased region" description="Basic and acidic residues" evidence="1">
    <location>
        <begin position="49"/>
        <end position="64"/>
    </location>
</feature>
<evidence type="ECO:0000313" key="3">
    <source>
        <dbReference type="Proteomes" id="UP000265520"/>
    </source>
</evidence>
<feature type="compositionally biased region" description="Basic residues" evidence="1">
    <location>
        <begin position="1"/>
        <end position="11"/>
    </location>
</feature>
<sequence>AKKKDLKRKSSGIKIDEGRSKRRHDKSSKKDDSSTESDEETLAHRLRQKTSEAHAKEMHMKFSK</sequence>
<feature type="non-terminal residue" evidence="2">
    <location>
        <position position="64"/>
    </location>
</feature>
<evidence type="ECO:0000313" key="2">
    <source>
        <dbReference type="EMBL" id="MCI80976.1"/>
    </source>
</evidence>
<name>A0A392UY81_9FABA</name>
<proteinExistence type="predicted"/>
<dbReference type="EMBL" id="LXQA011007671">
    <property type="protein sequence ID" value="MCI80976.1"/>
    <property type="molecule type" value="Genomic_DNA"/>
</dbReference>